<sequence length="68" mass="8271">MIDIENIIDEVYKNLNLDRETVSIVCKHVFKDTVDIMKSDDTKDILFNKLFKFKLKTRFKNNKKQQYR</sequence>
<reference evidence="1 2" key="1">
    <citation type="submission" date="2020-07" db="EMBL/GenBank/DDBJ databases">
        <title>Taxonomic proposal: Crassvirales, a new order of highly abundant and diverse bacterial viruses.</title>
        <authorList>
            <person name="Shkoporov A.N."/>
            <person name="Stockdale S.R."/>
            <person name="Guerin E."/>
            <person name="Ross R.P."/>
            <person name="Hill C."/>
        </authorList>
    </citation>
    <scope>NUCLEOTIDE SEQUENCE [LARGE SCALE GENOMIC DNA]</scope>
</reference>
<dbReference type="Proteomes" id="UP000594028">
    <property type="component" value="Segment"/>
</dbReference>
<evidence type="ECO:0000313" key="2">
    <source>
        <dbReference type="Proteomes" id="UP000594028"/>
    </source>
</evidence>
<accession>A0A7M1RV01</accession>
<dbReference type="RefSeq" id="YP_010113302.1">
    <property type="nucleotide sequence ID" value="NC_055901.1"/>
</dbReference>
<evidence type="ECO:0000313" key="1">
    <source>
        <dbReference type="EMBL" id="QOR57662.1"/>
    </source>
</evidence>
<keyword evidence="2" id="KW-1185">Reference proteome</keyword>
<protein>
    <submittedName>
        <fullName evidence="1">Uncharacterized protein</fullName>
    </submittedName>
</protein>
<name>A0A7M1RV01_9CAUD</name>
<dbReference type="GeneID" id="65131815"/>
<dbReference type="KEGG" id="vg:65131815"/>
<organism evidence="1 2">
    <name type="scientific">uncultured phage cr130_1</name>
    <dbReference type="NCBI Taxonomy" id="2772092"/>
    <lineage>
        <taxon>Viruses</taxon>
        <taxon>Duplodnaviria</taxon>
        <taxon>Heunggongvirae</taxon>
        <taxon>Uroviricota</taxon>
        <taxon>Caudoviricetes</taxon>
        <taxon>Crassvirales</taxon>
        <taxon>Suoliviridae</taxon>
        <taxon>Oafivirinae</taxon>
        <taxon>Chuhaivirus</taxon>
        <taxon>Chuhaivirus simiae</taxon>
    </lineage>
</organism>
<dbReference type="EMBL" id="MT774408">
    <property type="protein sequence ID" value="QOR57662.1"/>
    <property type="molecule type" value="Genomic_DNA"/>
</dbReference>
<proteinExistence type="predicted"/>